<dbReference type="KEGG" id="fin:KQS_09680"/>
<dbReference type="Gene3D" id="1.10.10.10">
    <property type="entry name" value="Winged helix-like DNA-binding domain superfamily/Winged helix DNA-binding domain"/>
    <property type="match status" value="1"/>
</dbReference>
<dbReference type="InterPro" id="IPR036390">
    <property type="entry name" value="WH_DNA-bd_sf"/>
</dbReference>
<dbReference type="RefSeq" id="WP_014388986.1">
    <property type="nucleotide sequence ID" value="NC_017025.1"/>
</dbReference>
<accession>H8XUT9</accession>
<dbReference type="PANTHER" id="PTHR38465:SF1">
    <property type="entry name" value="HTH-TYPE TRANSCRIPTIONAL REGULATOR MJ1563-RELATED"/>
    <property type="match status" value="1"/>
</dbReference>
<dbReference type="SUPFAM" id="SSF46785">
    <property type="entry name" value="Winged helix' DNA-binding domain"/>
    <property type="match status" value="1"/>
</dbReference>
<keyword evidence="1" id="KW-0805">Transcription regulation</keyword>
<reference evidence="4 5" key="1">
    <citation type="journal article" date="2012" name="J. Bacteriol.">
        <title>Complete Genome Sequence of Flavobacterium indicum GPSTA100-9T, Isolated from Warm Spring Water.</title>
        <authorList>
            <person name="Barbier P."/>
            <person name="Houel A."/>
            <person name="Loux V."/>
            <person name="Poulain J."/>
            <person name="Bernardet J.F."/>
            <person name="Touchon M."/>
            <person name="Duchaud E."/>
        </authorList>
    </citation>
    <scope>NUCLEOTIDE SEQUENCE [LARGE SCALE GENOMIC DNA]</scope>
    <source>
        <strain evidence="5">DSM 17447 / CIP 109464 / GPTSA100-9</strain>
    </source>
</reference>
<evidence type="ECO:0000256" key="2">
    <source>
        <dbReference type="ARBA" id="ARBA00023125"/>
    </source>
</evidence>
<evidence type="ECO:0000313" key="4">
    <source>
        <dbReference type="EMBL" id="CCG53867.1"/>
    </source>
</evidence>
<keyword evidence="5" id="KW-1185">Reference proteome</keyword>
<gene>
    <name evidence="4" type="ordered locus">KQS_09680</name>
</gene>
<dbReference type="PANTHER" id="PTHR38465">
    <property type="entry name" value="HTH-TYPE TRANSCRIPTIONAL REGULATOR MJ1563-RELATED"/>
    <property type="match status" value="1"/>
</dbReference>
<evidence type="ECO:0008006" key="6">
    <source>
        <dbReference type="Google" id="ProtNLM"/>
    </source>
</evidence>
<keyword evidence="3" id="KW-0804">Transcription</keyword>
<dbReference type="eggNOG" id="COG1510">
    <property type="taxonomic scope" value="Bacteria"/>
</dbReference>
<protein>
    <recommendedName>
        <fullName evidence="6">Transcriptional regulator</fullName>
    </recommendedName>
</protein>
<name>H8XUT9_FLAIG</name>
<reference evidence="5" key="2">
    <citation type="submission" date="2012-03" db="EMBL/GenBank/DDBJ databases">
        <title>Complete genome sequence of Flavobacterium indicum GPTSA100-9T, isolated from warm spring water.</title>
        <authorList>
            <person name="Barbier P."/>
            <person name="Houel A."/>
            <person name="Loux V."/>
            <person name="Poulain J."/>
            <person name="Bernardet J.-F."/>
            <person name="Touchon M."/>
            <person name="Duchaud E."/>
        </authorList>
    </citation>
    <scope>NUCLEOTIDE SEQUENCE [LARGE SCALE GENOMIC DNA]</scope>
    <source>
        <strain evidence="5">DSM 17447 / CIP 109464 / GPTSA100-9</strain>
    </source>
</reference>
<dbReference type="InterPro" id="IPR036388">
    <property type="entry name" value="WH-like_DNA-bd_sf"/>
</dbReference>
<dbReference type="AlphaFoldDB" id="H8XUT9"/>
<keyword evidence="2" id="KW-0238">DNA-binding</keyword>
<dbReference type="OrthoDB" id="1807857at2"/>
<dbReference type="PATRIC" id="fig|1094466.5.peg.1901"/>
<proteinExistence type="predicted"/>
<dbReference type="InterPro" id="IPR052362">
    <property type="entry name" value="HTH-GbsR_regulator"/>
</dbReference>
<dbReference type="STRING" id="1094466.KQS_09680"/>
<organism evidence="4 5">
    <name type="scientific">Flavobacterium indicum (strain DSM 17447 / CIP 109464 / GPTSA100-9)</name>
    <dbReference type="NCBI Taxonomy" id="1094466"/>
    <lineage>
        <taxon>Bacteria</taxon>
        <taxon>Pseudomonadati</taxon>
        <taxon>Bacteroidota</taxon>
        <taxon>Flavobacteriia</taxon>
        <taxon>Flavobacteriales</taxon>
        <taxon>Flavobacteriaceae</taxon>
        <taxon>Flavobacterium</taxon>
    </lineage>
</organism>
<dbReference type="GO" id="GO:0003677">
    <property type="term" value="F:DNA binding"/>
    <property type="evidence" value="ECO:0007669"/>
    <property type="project" value="UniProtKB-KW"/>
</dbReference>
<dbReference type="EMBL" id="HE774682">
    <property type="protein sequence ID" value="CCG53867.1"/>
    <property type="molecule type" value="Genomic_DNA"/>
</dbReference>
<dbReference type="HOGENOM" id="CLU_120349_3_0_10"/>
<evidence type="ECO:0000256" key="3">
    <source>
        <dbReference type="ARBA" id="ARBA00023163"/>
    </source>
</evidence>
<evidence type="ECO:0000256" key="1">
    <source>
        <dbReference type="ARBA" id="ARBA00023015"/>
    </source>
</evidence>
<evidence type="ECO:0000313" key="5">
    <source>
        <dbReference type="Proteomes" id="UP000007599"/>
    </source>
</evidence>
<dbReference type="Proteomes" id="UP000007599">
    <property type="component" value="Chromosome I"/>
</dbReference>
<sequence length="160" mass="18941">MKTQIQIKEELIEQFGVHFEKYYSIPPLASRILSTLILSSRERDLTFEELVAITGASKSSVSTNLHLLLESGKIVYYTKYGDRKKYFKPASLTERIKHHLTIIQSEQKLIKKLKKYEDIFDKKPLTKEDYEGVKLYREYINNFENLIEEFIKKIEELESK</sequence>